<evidence type="ECO:0000313" key="2">
    <source>
        <dbReference type="Proteomes" id="UP000318296"/>
    </source>
</evidence>
<protein>
    <submittedName>
        <fullName evidence="1">Uncharacterized protein</fullName>
    </submittedName>
</protein>
<gene>
    <name evidence="1" type="ORF">CEN92_114</name>
</gene>
<evidence type="ECO:0000313" key="1">
    <source>
        <dbReference type="EMBL" id="TSC92122.1"/>
    </source>
</evidence>
<dbReference type="AlphaFoldDB" id="A0A554LGZ5"/>
<comment type="caution">
    <text evidence="1">The sequence shown here is derived from an EMBL/GenBank/DDBJ whole genome shotgun (WGS) entry which is preliminary data.</text>
</comment>
<dbReference type="EMBL" id="VMGH01000015">
    <property type="protein sequence ID" value="TSC92122.1"/>
    <property type="molecule type" value="Genomic_DNA"/>
</dbReference>
<dbReference type="Proteomes" id="UP000318296">
    <property type="component" value="Unassembled WGS sequence"/>
</dbReference>
<organism evidence="1 2">
    <name type="scientific">Candidatus Berkelbacteria bacterium Licking1014_96</name>
    <dbReference type="NCBI Taxonomy" id="2017149"/>
    <lineage>
        <taxon>Bacteria</taxon>
        <taxon>Candidatus Berkelbacteria</taxon>
    </lineage>
</organism>
<proteinExistence type="predicted"/>
<sequence length="76" mass="8386">MAVYVVDVWTPLGRLETTVVAESERDIIARVFANEVTPKLDPSPSSLGLTANQFSRRVSICGPYRVPTEAVKMYAD</sequence>
<name>A0A554LGZ5_9BACT</name>
<accession>A0A554LGZ5</accession>
<reference evidence="1 2" key="1">
    <citation type="submission" date="2017-07" db="EMBL/GenBank/DDBJ databases">
        <title>Mechanisms for carbon and nitrogen cycling indicate functional differentiation within the Candidate Phyla Radiation.</title>
        <authorList>
            <person name="Danczak R.E."/>
            <person name="Johnston M.D."/>
            <person name="Kenah C."/>
            <person name="Slattery M."/>
            <person name="Wrighton K.C."/>
            <person name="Wilkins M.J."/>
        </authorList>
    </citation>
    <scope>NUCLEOTIDE SEQUENCE [LARGE SCALE GENOMIC DNA]</scope>
    <source>
        <strain evidence="1">Licking1014_96</strain>
    </source>
</reference>